<dbReference type="EMBL" id="JBHSCW010000003">
    <property type="protein sequence ID" value="MFC4351394.1"/>
    <property type="molecule type" value="Genomic_DNA"/>
</dbReference>
<evidence type="ECO:0000256" key="1">
    <source>
        <dbReference type="ARBA" id="ARBA00009759"/>
    </source>
</evidence>
<accession>A0ABV8ULJ9</accession>
<evidence type="ECO:0000313" key="3">
    <source>
        <dbReference type="Proteomes" id="UP001595799"/>
    </source>
</evidence>
<dbReference type="PANTHER" id="PTHR20854:SF4">
    <property type="entry name" value="INOSITOL-1-MONOPHOSPHATASE-RELATED"/>
    <property type="match status" value="1"/>
</dbReference>
<dbReference type="PANTHER" id="PTHR20854">
    <property type="entry name" value="INOSITOL MONOPHOSPHATASE"/>
    <property type="match status" value="1"/>
</dbReference>
<dbReference type="PRINTS" id="PR00377">
    <property type="entry name" value="IMPHPHTASES"/>
</dbReference>
<dbReference type="Pfam" id="PF00459">
    <property type="entry name" value="Inositol_P"/>
    <property type="match status" value="1"/>
</dbReference>
<keyword evidence="3" id="KW-1185">Reference proteome</keyword>
<dbReference type="Proteomes" id="UP001595799">
    <property type="component" value="Unassembled WGS sequence"/>
</dbReference>
<dbReference type="Gene3D" id="3.30.540.10">
    <property type="entry name" value="Fructose-1,6-Bisphosphatase, subunit A, domain 1"/>
    <property type="match status" value="1"/>
</dbReference>
<dbReference type="SUPFAM" id="SSF56655">
    <property type="entry name" value="Carbohydrate phosphatase"/>
    <property type="match status" value="1"/>
</dbReference>
<sequence>MPAFDPERVAELVRQAAAEFVLPRFRRLEKGDVREKLRGELVTVADLDVETFLSEKLRTLWPGSVVVGEESSEDVPEGLEELRGEKPVWIIDPVDGTANFAAGNDCFAIMIALAERRSLRAAWIYAPVQDVMLHAEAGQGSWRNGKRLCQLQSAASNQDLCGTLHFGTYGNPELVRRFERNRRNLRTLKSLRCSGHEYLRLVSGESSFSLFTRTKPWDHAPGVLIYRELGGQARHLPEGQDYDVGSCEPGPLLLAPDAASWKAVKNRLLAT</sequence>
<proteinExistence type="inferred from homology"/>
<gene>
    <name evidence="2" type="ORF">ACFOW6_07555</name>
</gene>
<comment type="similarity">
    <text evidence="1">Belongs to the inositol monophosphatase superfamily.</text>
</comment>
<name>A0ABV8ULJ9_9PROT</name>
<protein>
    <submittedName>
        <fullName evidence="2">Inositol monophosphatase family protein</fullName>
    </submittedName>
</protein>
<organism evidence="2 3">
    <name type="scientific">Fodinicurvata halophila</name>
    <dbReference type="NCBI Taxonomy" id="1419723"/>
    <lineage>
        <taxon>Bacteria</taxon>
        <taxon>Pseudomonadati</taxon>
        <taxon>Pseudomonadota</taxon>
        <taxon>Alphaproteobacteria</taxon>
        <taxon>Rhodospirillales</taxon>
        <taxon>Rhodovibrionaceae</taxon>
        <taxon>Fodinicurvata</taxon>
    </lineage>
</organism>
<dbReference type="Gene3D" id="3.40.190.80">
    <property type="match status" value="1"/>
</dbReference>
<dbReference type="RefSeq" id="WP_382421727.1">
    <property type="nucleotide sequence ID" value="NZ_JBHSCW010000003.1"/>
</dbReference>
<comment type="caution">
    <text evidence="2">The sequence shown here is derived from an EMBL/GenBank/DDBJ whole genome shotgun (WGS) entry which is preliminary data.</text>
</comment>
<dbReference type="InterPro" id="IPR000760">
    <property type="entry name" value="Inositol_monophosphatase-like"/>
</dbReference>
<reference evidence="3" key="1">
    <citation type="journal article" date="2019" name="Int. J. Syst. Evol. Microbiol.">
        <title>The Global Catalogue of Microorganisms (GCM) 10K type strain sequencing project: providing services to taxonomists for standard genome sequencing and annotation.</title>
        <authorList>
            <consortium name="The Broad Institute Genomics Platform"/>
            <consortium name="The Broad Institute Genome Sequencing Center for Infectious Disease"/>
            <person name="Wu L."/>
            <person name="Ma J."/>
        </authorList>
    </citation>
    <scope>NUCLEOTIDE SEQUENCE [LARGE SCALE GENOMIC DNA]</scope>
    <source>
        <strain evidence="3">CECT 8472</strain>
    </source>
</reference>
<evidence type="ECO:0000313" key="2">
    <source>
        <dbReference type="EMBL" id="MFC4351394.1"/>
    </source>
</evidence>